<protein>
    <submittedName>
        <fullName evidence="3">Uncharacterized protein</fullName>
    </submittedName>
</protein>
<evidence type="ECO:0000256" key="2">
    <source>
        <dbReference type="SAM" id="Phobius"/>
    </source>
</evidence>
<keyword evidence="2" id="KW-0472">Membrane</keyword>
<dbReference type="AlphaFoldDB" id="A0A8J2NGP1"/>
<keyword evidence="2" id="KW-0812">Transmembrane</keyword>
<dbReference type="EMBL" id="CAJVCH010006657">
    <property type="protein sequence ID" value="CAG7659384.1"/>
    <property type="molecule type" value="Genomic_DNA"/>
</dbReference>
<comment type="caution">
    <text evidence="3">The sequence shown here is derived from an EMBL/GenBank/DDBJ whole genome shotgun (WGS) entry which is preliminary data.</text>
</comment>
<organism evidence="3 4">
    <name type="scientific">Allacma fusca</name>
    <dbReference type="NCBI Taxonomy" id="39272"/>
    <lineage>
        <taxon>Eukaryota</taxon>
        <taxon>Metazoa</taxon>
        <taxon>Ecdysozoa</taxon>
        <taxon>Arthropoda</taxon>
        <taxon>Hexapoda</taxon>
        <taxon>Collembola</taxon>
        <taxon>Symphypleona</taxon>
        <taxon>Sminthuridae</taxon>
        <taxon>Allacma</taxon>
    </lineage>
</organism>
<feature type="transmembrane region" description="Helical" evidence="2">
    <location>
        <begin position="6"/>
        <end position="30"/>
    </location>
</feature>
<feature type="compositionally biased region" description="Low complexity" evidence="1">
    <location>
        <begin position="50"/>
        <end position="62"/>
    </location>
</feature>
<evidence type="ECO:0000313" key="3">
    <source>
        <dbReference type="EMBL" id="CAG7659384.1"/>
    </source>
</evidence>
<feature type="region of interest" description="Disordered" evidence="1">
    <location>
        <begin position="110"/>
        <end position="150"/>
    </location>
</feature>
<gene>
    <name evidence="3" type="ORF">AFUS01_LOCUS1204</name>
</gene>
<sequence>MNSNEILISVGIIGGITALFGSIGFLCCYFKNKCTTLNEPEPEFRHLRSTSKASSNSAISDATSGSDNNSVAFRRTLFQIVIGQDPMEKPSRARVERKSIYSWSRKLSFLGKSKPGKPVKPLPRASDLETMEEGIEEDPREICGKIPSPS</sequence>
<reference evidence="3" key="1">
    <citation type="submission" date="2021-06" db="EMBL/GenBank/DDBJ databases">
        <authorList>
            <person name="Hodson N. C."/>
            <person name="Mongue J. A."/>
            <person name="Jaron S. K."/>
        </authorList>
    </citation>
    <scope>NUCLEOTIDE SEQUENCE</scope>
</reference>
<evidence type="ECO:0000313" key="4">
    <source>
        <dbReference type="Proteomes" id="UP000708208"/>
    </source>
</evidence>
<name>A0A8J2NGP1_9HEXA</name>
<keyword evidence="2" id="KW-1133">Transmembrane helix</keyword>
<evidence type="ECO:0000256" key="1">
    <source>
        <dbReference type="SAM" id="MobiDB-lite"/>
    </source>
</evidence>
<proteinExistence type="predicted"/>
<feature type="compositionally biased region" description="Acidic residues" evidence="1">
    <location>
        <begin position="129"/>
        <end position="139"/>
    </location>
</feature>
<dbReference type="Proteomes" id="UP000708208">
    <property type="component" value="Unassembled WGS sequence"/>
</dbReference>
<accession>A0A8J2NGP1</accession>
<feature type="region of interest" description="Disordered" evidence="1">
    <location>
        <begin position="45"/>
        <end position="69"/>
    </location>
</feature>
<keyword evidence="4" id="KW-1185">Reference proteome</keyword>